<dbReference type="EMBL" id="CM047903">
    <property type="protein sequence ID" value="KAJ0093558.1"/>
    <property type="molecule type" value="Genomic_DNA"/>
</dbReference>
<keyword evidence="2" id="KW-1185">Reference proteome</keyword>
<evidence type="ECO:0000313" key="2">
    <source>
        <dbReference type="Proteomes" id="UP001164250"/>
    </source>
</evidence>
<reference evidence="2" key="1">
    <citation type="journal article" date="2023" name="G3 (Bethesda)">
        <title>Genome assembly and association tests identify interacting loci associated with vigor, precocity, and sex in interspecific pistachio rootstocks.</title>
        <authorList>
            <person name="Palmer W."/>
            <person name="Jacygrad E."/>
            <person name="Sagayaradj S."/>
            <person name="Cavanaugh K."/>
            <person name="Han R."/>
            <person name="Bertier L."/>
            <person name="Beede B."/>
            <person name="Kafkas S."/>
            <person name="Golino D."/>
            <person name="Preece J."/>
            <person name="Michelmore R."/>
        </authorList>
    </citation>
    <scope>NUCLEOTIDE SEQUENCE [LARGE SCALE GENOMIC DNA]</scope>
</reference>
<evidence type="ECO:0000313" key="1">
    <source>
        <dbReference type="EMBL" id="KAJ0093558.1"/>
    </source>
</evidence>
<proteinExistence type="predicted"/>
<comment type="caution">
    <text evidence="1">The sequence shown here is derived from an EMBL/GenBank/DDBJ whole genome shotgun (WGS) entry which is preliminary data.</text>
</comment>
<protein>
    <submittedName>
        <fullName evidence="1">Uncharacterized protein</fullName>
    </submittedName>
</protein>
<dbReference type="Proteomes" id="UP001164250">
    <property type="component" value="Chromosome 7"/>
</dbReference>
<name>A0ACC1B3S8_9ROSI</name>
<sequence>MAAKLIVFVSSIVHLFIIFFIQSTNSTHVNVITYGAKPDGKTDSTQSFLEAWRAACSSGQASSTILIPKGRYLIMAVEFGGPCRNRITVQINGTIVAPSDNYRGLGKSKHWILFRKVDNLSVKGGHLDAKGAAFWACRKSRQNCPAGAKSIIFSWANNIKIRDLTSINSQVGSSGTRNLLISNIKCGPGHGVSIGSLARKLQ</sequence>
<organism evidence="1 2">
    <name type="scientific">Pistacia atlantica</name>
    <dbReference type="NCBI Taxonomy" id="434234"/>
    <lineage>
        <taxon>Eukaryota</taxon>
        <taxon>Viridiplantae</taxon>
        <taxon>Streptophyta</taxon>
        <taxon>Embryophyta</taxon>
        <taxon>Tracheophyta</taxon>
        <taxon>Spermatophyta</taxon>
        <taxon>Magnoliopsida</taxon>
        <taxon>eudicotyledons</taxon>
        <taxon>Gunneridae</taxon>
        <taxon>Pentapetalae</taxon>
        <taxon>rosids</taxon>
        <taxon>malvids</taxon>
        <taxon>Sapindales</taxon>
        <taxon>Anacardiaceae</taxon>
        <taxon>Pistacia</taxon>
    </lineage>
</organism>
<accession>A0ACC1B3S8</accession>
<gene>
    <name evidence="1" type="ORF">Patl1_24826</name>
</gene>